<evidence type="ECO:0000256" key="1">
    <source>
        <dbReference type="SAM" id="SignalP"/>
    </source>
</evidence>
<evidence type="ECO:0000313" key="2">
    <source>
        <dbReference type="EMBL" id="BFG05106.1"/>
    </source>
</evidence>
<protein>
    <recommendedName>
        <fullName evidence="4">Seminal fluid protein</fullName>
    </recommendedName>
</protein>
<feature type="chain" id="PRO_5043627975" description="Seminal fluid protein" evidence="1">
    <location>
        <begin position="25"/>
        <end position="128"/>
    </location>
</feature>
<dbReference type="AlphaFoldDB" id="A0AAU9GBJ9"/>
<reference evidence="2 3" key="1">
    <citation type="submission" date="2024-02" db="EMBL/GenBank/DDBJ databases">
        <title>A chromosome-level genome assembly of Drosophila madeirensis, a fruit fly species endemic to Madeira island.</title>
        <authorList>
            <person name="Tomihara K."/>
            <person name="Llopart A."/>
            <person name="Yamamoto D."/>
        </authorList>
    </citation>
    <scope>NUCLEOTIDE SEQUENCE [LARGE SCALE GENOMIC DNA]</scope>
    <source>
        <strain evidence="2 3">RF1</strain>
    </source>
</reference>
<dbReference type="Proteomes" id="UP001500889">
    <property type="component" value="Chromosome E"/>
</dbReference>
<gene>
    <name evidence="2" type="ORF">DMAD_03921</name>
</gene>
<evidence type="ECO:0008006" key="4">
    <source>
        <dbReference type="Google" id="ProtNLM"/>
    </source>
</evidence>
<keyword evidence="3" id="KW-1185">Reference proteome</keyword>
<feature type="signal peptide" evidence="1">
    <location>
        <begin position="1"/>
        <end position="24"/>
    </location>
</feature>
<organism evidence="2 3">
    <name type="scientific">Drosophila madeirensis</name>
    <name type="common">Fruit fly</name>
    <dbReference type="NCBI Taxonomy" id="30013"/>
    <lineage>
        <taxon>Eukaryota</taxon>
        <taxon>Metazoa</taxon>
        <taxon>Ecdysozoa</taxon>
        <taxon>Arthropoda</taxon>
        <taxon>Hexapoda</taxon>
        <taxon>Insecta</taxon>
        <taxon>Pterygota</taxon>
        <taxon>Neoptera</taxon>
        <taxon>Endopterygota</taxon>
        <taxon>Diptera</taxon>
        <taxon>Brachycera</taxon>
        <taxon>Muscomorpha</taxon>
        <taxon>Ephydroidea</taxon>
        <taxon>Drosophilidae</taxon>
        <taxon>Drosophila</taxon>
        <taxon>Sophophora</taxon>
    </lineage>
</organism>
<proteinExistence type="predicted"/>
<keyword evidence="1" id="KW-0732">Signal</keyword>
<sequence length="128" mass="13572">MNASCCLCIILGLILLLAVSSSSGSTTEGAQTCKKNVQSSCTSTTRSCGRLGRANLCQAFKNDCQRRISNCNNKGITAFYRKVNGSLCKNMPLYKKLPCGSGANAIKANASQQLTSASGETKIIHESR</sequence>
<accession>A0AAU9GBJ9</accession>
<name>A0AAU9GBJ9_DROMD</name>
<dbReference type="EMBL" id="AP029267">
    <property type="protein sequence ID" value="BFG05106.1"/>
    <property type="molecule type" value="Genomic_DNA"/>
</dbReference>
<evidence type="ECO:0000313" key="3">
    <source>
        <dbReference type="Proteomes" id="UP001500889"/>
    </source>
</evidence>